<evidence type="ECO:0000313" key="6">
    <source>
        <dbReference type="Proteomes" id="UP000076964"/>
    </source>
</evidence>
<dbReference type="AlphaFoldDB" id="A0A177E469"/>
<reference evidence="5 6" key="1">
    <citation type="submission" date="2016-02" db="EMBL/GenBank/DDBJ databases">
        <title>Draft genome sequence of Thermodesulfatator sp. S606.</title>
        <authorList>
            <person name="Lai Q."/>
            <person name="Cao J."/>
            <person name="Dupont S."/>
            <person name="Shao Z."/>
            <person name="Jebbar M."/>
            <person name="Alain K."/>
        </authorList>
    </citation>
    <scope>NUCLEOTIDE SEQUENCE [LARGE SCALE GENOMIC DNA]</scope>
    <source>
        <strain evidence="5 6">S606</strain>
    </source>
</reference>
<feature type="repeat" description="TPR" evidence="3">
    <location>
        <begin position="171"/>
        <end position="204"/>
    </location>
</feature>
<dbReference type="STRING" id="1795632.TH606_10615"/>
<dbReference type="RefSeq" id="WP_068543865.1">
    <property type="nucleotide sequence ID" value="NZ_LSFI01000073.1"/>
</dbReference>
<sequence length="561" mass="64974">MQKIILWPLKVLSLGLLGWLLISSPLWAKCPPAEAYYYYLVGEQLLLRGDLLSARKALEKVITCDPKALTPQKELLKIYLQSRQYDKAIDLAQKILKQFPDDKETLFLLARAYWLQKRPFRAVETLERVLEKDPGNTEALSILTSIYLEQNQLEKALKVLKRLAQKNPRNPAIYIEIARIYRKKGEFDQARKYYSKALELEPDNIKILLEYGNFLEKIGAFEKAQKLYEEALARNPEQFHLYEALLRLYVNSDEFEKALKMINKLEKLVGQRPQLLFRKALLLMDLGRNEEAEKVLTKVLEKKPDFYTALFYLGIIKEKQGLKEEALKAYQKIPPDSEVFPLALRRIAALTRDPQKVYAVLEEAFSNRPDNKDLYLLAASIFDQLDACDLGLNLMKRALPRFSEDLDFMISYAMLLVCIGQEEEVIKVLSPLLQKYPDDPDLLNFIGYTLADLNKDLDRAEKYIRKALSIKPESGYIVDSLAWVQFRKGQYEKALKNIKKALELSPDDPVIYEHYGDILKELGQIKEACKAYKKALSLAKKKRDRQRISQKKEKLCGKASY</sequence>
<keyword evidence="2 3" id="KW-0802">TPR repeat</keyword>
<dbReference type="PANTHER" id="PTHR45586">
    <property type="entry name" value="TPR REPEAT-CONTAINING PROTEIN PA4667"/>
    <property type="match status" value="1"/>
</dbReference>
<dbReference type="Pfam" id="PF13432">
    <property type="entry name" value="TPR_16"/>
    <property type="match status" value="1"/>
</dbReference>
<protein>
    <recommendedName>
        <fullName evidence="4">Ancillary SecYEG translocon subunit/Cell division coordinator CpoB TPR domain-containing protein</fullName>
    </recommendedName>
</protein>
<dbReference type="InterPro" id="IPR003107">
    <property type="entry name" value="HAT"/>
</dbReference>
<gene>
    <name evidence="5" type="ORF">TH606_10615</name>
</gene>
<feature type="repeat" description="TPR" evidence="3">
    <location>
        <begin position="509"/>
        <end position="542"/>
    </location>
</feature>
<dbReference type="SMART" id="SM00386">
    <property type="entry name" value="HAT"/>
    <property type="match status" value="5"/>
</dbReference>
<dbReference type="OrthoDB" id="9814220at2"/>
<feature type="repeat" description="TPR" evidence="3">
    <location>
        <begin position="475"/>
        <end position="508"/>
    </location>
</feature>
<name>A0A177E469_9BACT</name>
<feature type="domain" description="Ancillary SecYEG translocon subunit/Cell division coordinator CpoB TPR" evidence="4">
    <location>
        <begin position="454"/>
        <end position="555"/>
    </location>
</feature>
<dbReference type="GO" id="GO:0006396">
    <property type="term" value="P:RNA processing"/>
    <property type="evidence" value="ECO:0007669"/>
    <property type="project" value="InterPro"/>
</dbReference>
<dbReference type="SUPFAM" id="SSF48452">
    <property type="entry name" value="TPR-like"/>
    <property type="match status" value="1"/>
</dbReference>
<feature type="repeat" description="TPR" evidence="3">
    <location>
        <begin position="137"/>
        <end position="170"/>
    </location>
</feature>
<dbReference type="Pfam" id="PF09976">
    <property type="entry name" value="TPR_21"/>
    <property type="match status" value="1"/>
</dbReference>
<dbReference type="InterPro" id="IPR019734">
    <property type="entry name" value="TPR_rpt"/>
</dbReference>
<dbReference type="InterPro" id="IPR051012">
    <property type="entry name" value="CellSynth/LPSAsmb/PSIAsmb"/>
</dbReference>
<comment type="caution">
    <text evidence="5">The sequence shown here is derived from an EMBL/GenBank/DDBJ whole genome shotgun (WGS) entry which is preliminary data.</text>
</comment>
<dbReference type="Pfam" id="PF14559">
    <property type="entry name" value="TPR_19"/>
    <property type="match status" value="3"/>
</dbReference>
<feature type="repeat" description="TPR" evidence="3">
    <location>
        <begin position="205"/>
        <end position="238"/>
    </location>
</feature>
<dbReference type="PANTHER" id="PTHR45586:SF1">
    <property type="entry name" value="LIPOPOLYSACCHARIDE ASSEMBLY PROTEIN B"/>
    <property type="match status" value="1"/>
</dbReference>
<dbReference type="EMBL" id="LSFI01000073">
    <property type="protein sequence ID" value="OAG26754.1"/>
    <property type="molecule type" value="Genomic_DNA"/>
</dbReference>
<dbReference type="PROSITE" id="PS50293">
    <property type="entry name" value="TPR_REGION"/>
    <property type="match status" value="1"/>
</dbReference>
<dbReference type="Proteomes" id="UP000076964">
    <property type="component" value="Unassembled WGS sequence"/>
</dbReference>
<dbReference type="PROSITE" id="PS50005">
    <property type="entry name" value="TPR"/>
    <property type="match status" value="5"/>
</dbReference>
<evidence type="ECO:0000256" key="3">
    <source>
        <dbReference type="PROSITE-ProRule" id="PRU00339"/>
    </source>
</evidence>
<evidence type="ECO:0000256" key="1">
    <source>
        <dbReference type="ARBA" id="ARBA00022737"/>
    </source>
</evidence>
<evidence type="ECO:0000313" key="5">
    <source>
        <dbReference type="EMBL" id="OAG26754.1"/>
    </source>
</evidence>
<accession>A0A177E469</accession>
<organism evidence="5 6">
    <name type="scientific">Thermodesulfatator autotrophicus</name>
    <dbReference type="NCBI Taxonomy" id="1795632"/>
    <lineage>
        <taxon>Bacteria</taxon>
        <taxon>Pseudomonadati</taxon>
        <taxon>Thermodesulfobacteriota</taxon>
        <taxon>Thermodesulfobacteria</taxon>
        <taxon>Thermodesulfobacteriales</taxon>
        <taxon>Thermodesulfatatoraceae</taxon>
        <taxon>Thermodesulfatator</taxon>
    </lineage>
</organism>
<dbReference type="SMART" id="SM00028">
    <property type="entry name" value="TPR"/>
    <property type="match status" value="11"/>
</dbReference>
<evidence type="ECO:0000259" key="4">
    <source>
        <dbReference type="Pfam" id="PF09976"/>
    </source>
</evidence>
<keyword evidence="1" id="KW-0677">Repeat</keyword>
<dbReference type="InterPro" id="IPR018704">
    <property type="entry name" value="SecYEG/CpoB_TPR"/>
</dbReference>
<keyword evidence="6" id="KW-1185">Reference proteome</keyword>
<proteinExistence type="predicted"/>
<dbReference type="Gene3D" id="1.25.40.10">
    <property type="entry name" value="Tetratricopeptide repeat domain"/>
    <property type="match status" value="2"/>
</dbReference>
<evidence type="ECO:0000256" key="2">
    <source>
        <dbReference type="ARBA" id="ARBA00022803"/>
    </source>
</evidence>
<dbReference type="InterPro" id="IPR011990">
    <property type="entry name" value="TPR-like_helical_dom_sf"/>
</dbReference>
<dbReference type="SUPFAM" id="SSF81901">
    <property type="entry name" value="HCP-like"/>
    <property type="match status" value="1"/>
</dbReference>